<evidence type="ECO:0000256" key="1">
    <source>
        <dbReference type="ARBA" id="ARBA00004651"/>
    </source>
</evidence>
<proteinExistence type="inferred from homology"/>
<dbReference type="AlphaFoldDB" id="I2MTK0"/>
<evidence type="ECO:0000256" key="2">
    <source>
        <dbReference type="ARBA" id="ARBA00022448"/>
    </source>
</evidence>
<dbReference type="GO" id="GO:0071916">
    <property type="term" value="F:dipeptide transmembrane transporter activity"/>
    <property type="evidence" value="ECO:0007669"/>
    <property type="project" value="TreeGrafter"/>
</dbReference>
<dbReference type="EMBL" id="CP029159">
    <property type="protein sequence ID" value="QKM71150.1"/>
    <property type="molecule type" value="Genomic_DNA"/>
</dbReference>
<dbReference type="InterPro" id="IPR035906">
    <property type="entry name" value="MetI-like_sf"/>
</dbReference>
<evidence type="ECO:0000256" key="6">
    <source>
        <dbReference type="ARBA" id="ARBA00023136"/>
    </source>
</evidence>
<organism evidence="8 9">
    <name type="scientific">Streptomyces tsukubensis (strain DSM 42081 / NBRC 108919 / NRRL 18488 / 9993)</name>
    <dbReference type="NCBI Taxonomy" id="1114943"/>
    <lineage>
        <taxon>Bacteria</taxon>
        <taxon>Bacillati</taxon>
        <taxon>Actinomycetota</taxon>
        <taxon>Actinomycetes</taxon>
        <taxon>Kitasatosporales</taxon>
        <taxon>Streptomycetaceae</taxon>
        <taxon>Streptomyces</taxon>
    </lineage>
</organism>
<dbReference type="PANTHER" id="PTHR43163">
    <property type="entry name" value="DIPEPTIDE TRANSPORT SYSTEM PERMEASE PROTEIN DPPB-RELATED"/>
    <property type="match status" value="1"/>
</dbReference>
<comment type="subcellular location">
    <subcellularLocation>
        <location evidence="1 7">Cell membrane</location>
        <topology evidence="1 7">Multi-pass membrane protein</topology>
    </subcellularLocation>
</comment>
<feature type="transmembrane region" description="Helical" evidence="7">
    <location>
        <begin position="231"/>
        <end position="256"/>
    </location>
</feature>
<feature type="transmembrane region" description="Helical" evidence="7">
    <location>
        <begin position="137"/>
        <end position="160"/>
    </location>
</feature>
<keyword evidence="4 7" id="KW-0812">Transmembrane</keyword>
<dbReference type="CDD" id="cd06261">
    <property type="entry name" value="TM_PBP2"/>
    <property type="match status" value="1"/>
</dbReference>
<dbReference type="PANTHER" id="PTHR43163:SF6">
    <property type="entry name" value="DIPEPTIDE TRANSPORT SYSTEM PERMEASE PROTEIN DPPB-RELATED"/>
    <property type="match status" value="1"/>
</dbReference>
<keyword evidence="9" id="KW-1185">Reference proteome</keyword>
<dbReference type="InterPro" id="IPR045621">
    <property type="entry name" value="BPD_transp_1_N"/>
</dbReference>
<name>I2MTK0_STRT9</name>
<dbReference type="InterPro" id="IPR000515">
    <property type="entry name" value="MetI-like"/>
</dbReference>
<comment type="similarity">
    <text evidence="7">Belongs to the binding-protein-dependent transport system permease family.</text>
</comment>
<evidence type="ECO:0000256" key="5">
    <source>
        <dbReference type="ARBA" id="ARBA00022989"/>
    </source>
</evidence>
<feature type="transmembrane region" description="Helical" evidence="7">
    <location>
        <begin position="103"/>
        <end position="125"/>
    </location>
</feature>
<feature type="transmembrane region" description="Helical" evidence="7">
    <location>
        <begin position="276"/>
        <end position="299"/>
    </location>
</feature>
<keyword evidence="3" id="KW-1003">Cell membrane</keyword>
<gene>
    <name evidence="8" type="ORF">STSU_032585</name>
</gene>
<evidence type="ECO:0000256" key="4">
    <source>
        <dbReference type="ARBA" id="ARBA00022692"/>
    </source>
</evidence>
<sequence>MNPLLRWLARRLLLGVLVVLGAASAAFAALHLTPGDPAEVMLGGTATSPAAVAEVRKDLGLDRPLAAQYASFLGRLLTGDLGTSYQLQRPVTELISEQAAPTLWLALTGFALGCAFALPLAVATAGRRPGLRRLSAAVELVLVSTPAFWVGVLLLALLSFRWQLFPAAGGEGVRALVLPAVTLALSLVGVFAQVLRESMEHSLGQPYALASRARGATETDLRLRHALRHSLVPLVTLSGWTIGALLSGTVIIETVFSRQGLGRLMTAAVNSRDLPVVTGLVIASAALFVVVNILVDWLYPVIDPRLKEAVA</sequence>
<protein>
    <submittedName>
        <fullName evidence="8">ABC transporter permease</fullName>
    </submittedName>
</protein>
<evidence type="ECO:0000313" key="8">
    <source>
        <dbReference type="EMBL" id="QKM71150.1"/>
    </source>
</evidence>
<keyword evidence="2 7" id="KW-0813">Transport</keyword>
<reference evidence="8 9" key="1">
    <citation type="journal article" date="2012" name="J. Bacteriol.">
        <title>Draft genome of Streptomyces tsukubaensis NRRL 18488, the producer of the clinically important immunosuppressant tacrolimus (FK506).</title>
        <authorList>
            <person name="Barreiro C."/>
            <person name="Prieto C."/>
            <person name="Sola-Landa A."/>
            <person name="Solera E."/>
            <person name="Martinez-Castro M."/>
            <person name="Perez-Redondo R."/>
            <person name="Garcia-Estrada C."/>
            <person name="Aparicio J.F."/>
            <person name="Fernandez-Martinez L.T."/>
            <person name="Santos-Aberturas J."/>
            <person name="Salehi-Najafabadi Z."/>
            <person name="Rodriguez-Garcia A."/>
            <person name="Tauch A."/>
            <person name="Martin J.F."/>
        </authorList>
    </citation>
    <scope>NUCLEOTIDE SEQUENCE [LARGE SCALE GENOMIC DNA]</scope>
    <source>
        <strain evidence="9">DSM 42081 / NBRC 108919 / NRRL 18488 / 9993</strain>
    </source>
</reference>
<dbReference type="RefSeq" id="WP_006350928.1">
    <property type="nucleotide sequence ID" value="NZ_CP029159.1"/>
</dbReference>
<evidence type="ECO:0000256" key="7">
    <source>
        <dbReference type="RuleBase" id="RU363032"/>
    </source>
</evidence>
<feature type="transmembrane region" description="Helical" evidence="7">
    <location>
        <begin position="172"/>
        <end position="195"/>
    </location>
</feature>
<dbReference type="SUPFAM" id="SSF161098">
    <property type="entry name" value="MetI-like"/>
    <property type="match status" value="1"/>
</dbReference>
<evidence type="ECO:0000256" key="3">
    <source>
        <dbReference type="ARBA" id="ARBA00022475"/>
    </source>
</evidence>
<dbReference type="GO" id="GO:0005886">
    <property type="term" value="C:plasma membrane"/>
    <property type="evidence" value="ECO:0007669"/>
    <property type="project" value="UniProtKB-SubCell"/>
</dbReference>
<dbReference type="Pfam" id="PF19300">
    <property type="entry name" value="BPD_transp_1_N"/>
    <property type="match status" value="1"/>
</dbReference>
<keyword evidence="6 7" id="KW-0472">Membrane</keyword>
<dbReference type="PROSITE" id="PS50928">
    <property type="entry name" value="ABC_TM1"/>
    <property type="match status" value="1"/>
</dbReference>
<dbReference type="Proteomes" id="UP000005940">
    <property type="component" value="Chromosome"/>
</dbReference>
<evidence type="ECO:0000313" key="9">
    <source>
        <dbReference type="Proteomes" id="UP000005940"/>
    </source>
</evidence>
<dbReference type="Gene3D" id="1.10.3720.10">
    <property type="entry name" value="MetI-like"/>
    <property type="match status" value="1"/>
</dbReference>
<keyword evidence="5 7" id="KW-1133">Transmembrane helix</keyword>
<accession>I2MTK0</accession>
<dbReference type="Pfam" id="PF00528">
    <property type="entry name" value="BPD_transp_1"/>
    <property type="match status" value="1"/>
</dbReference>